<keyword evidence="4" id="KW-1185">Reference proteome</keyword>
<feature type="chain" id="PRO_5042171198" evidence="2">
    <location>
        <begin position="24"/>
        <end position="231"/>
    </location>
</feature>
<gene>
    <name evidence="3" type="ORF">QVD17_38901</name>
</gene>
<dbReference type="AlphaFoldDB" id="A0AAD8JML4"/>
<protein>
    <submittedName>
        <fullName evidence="3">Uncharacterized protein</fullName>
    </submittedName>
</protein>
<feature type="signal peptide" evidence="2">
    <location>
        <begin position="1"/>
        <end position="23"/>
    </location>
</feature>
<organism evidence="3 4">
    <name type="scientific">Tagetes erecta</name>
    <name type="common">African marigold</name>
    <dbReference type="NCBI Taxonomy" id="13708"/>
    <lineage>
        <taxon>Eukaryota</taxon>
        <taxon>Viridiplantae</taxon>
        <taxon>Streptophyta</taxon>
        <taxon>Embryophyta</taxon>
        <taxon>Tracheophyta</taxon>
        <taxon>Spermatophyta</taxon>
        <taxon>Magnoliopsida</taxon>
        <taxon>eudicotyledons</taxon>
        <taxon>Gunneridae</taxon>
        <taxon>Pentapetalae</taxon>
        <taxon>asterids</taxon>
        <taxon>campanulids</taxon>
        <taxon>Asterales</taxon>
        <taxon>Asteraceae</taxon>
        <taxon>Asteroideae</taxon>
        <taxon>Heliantheae alliance</taxon>
        <taxon>Tageteae</taxon>
        <taxon>Tagetes</taxon>
    </lineage>
</organism>
<evidence type="ECO:0000313" key="3">
    <source>
        <dbReference type="EMBL" id="KAK1407287.1"/>
    </source>
</evidence>
<reference evidence="3" key="1">
    <citation type="journal article" date="2023" name="bioRxiv">
        <title>Improved chromosome-level genome assembly for marigold (Tagetes erecta).</title>
        <authorList>
            <person name="Jiang F."/>
            <person name="Yuan L."/>
            <person name="Wang S."/>
            <person name="Wang H."/>
            <person name="Xu D."/>
            <person name="Wang A."/>
            <person name="Fan W."/>
        </authorList>
    </citation>
    <scope>NUCLEOTIDE SEQUENCE</scope>
    <source>
        <strain evidence="3">WSJ</strain>
        <tissue evidence="3">Leaf</tissue>
    </source>
</reference>
<name>A0AAD8JML4_TARER</name>
<dbReference type="EMBL" id="JAUHHV010000011">
    <property type="protein sequence ID" value="KAK1407287.1"/>
    <property type="molecule type" value="Genomic_DNA"/>
</dbReference>
<accession>A0AAD8JML4</accession>
<evidence type="ECO:0000256" key="1">
    <source>
        <dbReference type="SAM" id="MobiDB-lite"/>
    </source>
</evidence>
<proteinExistence type="predicted"/>
<keyword evidence="2" id="KW-0732">Signal</keyword>
<feature type="region of interest" description="Disordered" evidence="1">
    <location>
        <begin position="128"/>
        <end position="168"/>
    </location>
</feature>
<evidence type="ECO:0000256" key="2">
    <source>
        <dbReference type="SAM" id="SignalP"/>
    </source>
</evidence>
<evidence type="ECO:0000313" key="4">
    <source>
        <dbReference type="Proteomes" id="UP001229421"/>
    </source>
</evidence>
<sequence length="231" mass="24601">MFLIFLPFGVISLAFVTSSLVTGELTERGVSHAFDNYDSCINYASRSVRSLITIGGVDIVVPGMFYGRDMAVHGLGGILEYRHHTRSSPANLSGNFTSPNRSSPPIYNITGNYTFQFPVAIQSPLSSHRTQNQIVLSPDPSSTTNGTDKHVHSSSNQTPIRSASVDFKAEEHKSRVKLLEVSTESTGLDDEAVKSSFGHLGENIEAFLDGGGGCGGGRDGGCGGGDEMVLQ</sequence>
<dbReference type="Proteomes" id="UP001229421">
    <property type="component" value="Unassembled WGS sequence"/>
</dbReference>
<comment type="caution">
    <text evidence="3">The sequence shown here is derived from an EMBL/GenBank/DDBJ whole genome shotgun (WGS) entry which is preliminary data.</text>
</comment>
<feature type="compositionally biased region" description="Polar residues" evidence="1">
    <location>
        <begin position="128"/>
        <end position="146"/>
    </location>
</feature>